<sequence>MTGLPAVMIIRLDSPPQNPAGAKVIRLKVKKAIGKGGLKVAELTQRRSVASYYQAMVLGQKKKKKGASFQIEYIVHIQLIRPWPPSESLRSVQSVLLQWENGDRNSGFVTSSVEDDYLEINKTFTLFLTLCRQKKSKDKFLKNNLEFSLYEYTKDSAAQGPLLGTASINFGEYGVIRETLAISVPLNCKKSSKSLLQPSLYVKVHPTKDKQESDMMTDDVEYDSDFASYTDDDVSSHSSSTFSSSVFEAAWASPSNNGLPETTALPTKVEAAHASPSRLEKHDFHEEASSGISKSEENTQHAKEKYIYRLISKITSSHMHTQAGVDSQNSSDETTEHDFGQDYHLLDDTRDLSENKITRSTKRQVTMSSIRKALGVQITHGRLKPTKSVQIRDSASTNAFLGNTELIIKYEMKEQTPIETSSIAKSTAVEKNEPKNTVEKKEPKNTTNTTSATEKRVPANVLSKSKPEPESRIQMLEEELKEAAAIEVGLYSVVAEHGSSMNKVHTPARRLARFYLHAWRTKSPAKQASAARAAVSGLALVSKACGSDVPRLTFWLSNSIMLRAITSQAAAGVQFNEGAPTETTVNRGKSALEKIYMEQSKKYCANQRNKNYLVKQSYNWEDIESFTQALEKLEGWIFSKIAKSLWWQFVTAKTSKTRGSRVKKIYGSRHSLGDQEQGKFSVKLWKRALKDACERLCPLRATGHKCGCLPVLPKLVMKQLVSRLDVAMFNAILRESTEEMPTDPIFDPISDRKVLPIPAGKSSYGAGAQLKNAVGSWSRWLTDLIGFEDEDSPECNNTFGNDKKTETFKAFRLLNALSNLMMLPFEMLIDASTRKEVCPIFGPALIKRVLANFVPDDFRPNPIPKNVLEALDSEDVPGESVTSFPCTATWTVYTPPPALSLTTFIEKVGNQAPKSTGSSVLKKTYTSDVELDELDSPFTSFLADNFKDYPNLAKRSRNVVRYQLLREAWKEGPQ</sequence>
<evidence type="ECO:0000313" key="3">
    <source>
        <dbReference type="EMBL" id="KAK4367794.1"/>
    </source>
</evidence>
<organism evidence="3 4">
    <name type="scientific">Anisodus tanguticus</name>
    <dbReference type="NCBI Taxonomy" id="243964"/>
    <lineage>
        <taxon>Eukaryota</taxon>
        <taxon>Viridiplantae</taxon>
        <taxon>Streptophyta</taxon>
        <taxon>Embryophyta</taxon>
        <taxon>Tracheophyta</taxon>
        <taxon>Spermatophyta</taxon>
        <taxon>Magnoliopsida</taxon>
        <taxon>eudicotyledons</taxon>
        <taxon>Gunneridae</taxon>
        <taxon>Pentapetalae</taxon>
        <taxon>asterids</taxon>
        <taxon>lamiids</taxon>
        <taxon>Solanales</taxon>
        <taxon>Solanaceae</taxon>
        <taxon>Solanoideae</taxon>
        <taxon>Hyoscyameae</taxon>
        <taxon>Anisodus</taxon>
    </lineage>
</organism>
<protein>
    <recommendedName>
        <fullName evidence="2">C2 NT-type domain-containing protein</fullName>
    </recommendedName>
</protein>
<dbReference type="PROSITE" id="PS51840">
    <property type="entry name" value="C2_NT"/>
    <property type="match status" value="1"/>
</dbReference>
<feature type="compositionally biased region" description="Basic and acidic residues" evidence="1">
    <location>
        <begin position="334"/>
        <end position="347"/>
    </location>
</feature>
<dbReference type="InterPro" id="IPR021827">
    <property type="entry name" value="Nup186/Nup192/Nup205"/>
</dbReference>
<dbReference type="AlphaFoldDB" id="A0AAE1VNZ7"/>
<feature type="compositionally biased region" description="Basic and acidic residues" evidence="1">
    <location>
        <begin position="278"/>
        <end position="300"/>
    </location>
</feature>
<feature type="compositionally biased region" description="Polar residues" evidence="1">
    <location>
        <begin position="319"/>
        <end position="332"/>
    </location>
</feature>
<feature type="domain" description="C2 NT-type" evidence="2">
    <location>
        <begin position="61"/>
        <end position="204"/>
    </location>
</feature>
<dbReference type="EMBL" id="JAVYJV010000006">
    <property type="protein sequence ID" value="KAK4367794.1"/>
    <property type="molecule type" value="Genomic_DNA"/>
</dbReference>
<dbReference type="GO" id="GO:0005643">
    <property type="term" value="C:nuclear pore"/>
    <property type="evidence" value="ECO:0007669"/>
    <property type="project" value="InterPro"/>
</dbReference>
<feature type="region of interest" description="Disordered" evidence="1">
    <location>
        <begin position="269"/>
        <end position="300"/>
    </location>
</feature>
<keyword evidence="4" id="KW-1185">Reference proteome</keyword>
<name>A0AAE1VNZ7_9SOLA</name>
<evidence type="ECO:0000313" key="4">
    <source>
        <dbReference type="Proteomes" id="UP001291623"/>
    </source>
</evidence>
<evidence type="ECO:0000256" key="1">
    <source>
        <dbReference type="SAM" id="MobiDB-lite"/>
    </source>
</evidence>
<feature type="region of interest" description="Disordered" evidence="1">
    <location>
        <begin position="319"/>
        <end position="347"/>
    </location>
</feature>
<proteinExistence type="predicted"/>
<dbReference type="Proteomes" id="UP001291623">
    <property type="component" value="Unassembled WGS sequence"/>
</dbReference>
<reference evidence="3" key="1">
    <citation type="submission" date="2023-12" db="EMBL/GenBank/DDBJ databases">
        <title>Genome assembly of Anisodus tanguticus.</title>
        <authorList>
            <person name="Wang Y.-J."/>
        </authorList>
    </citation>
    <scope>NUCLEOTIDE SEQUENCE</scope>
    <source>
        <strain evidence="3">KB-2021</strain>
        <tissue evidence="3">Leaf</tissue>
    </source>
</reference>
<dbReference type="InterPro" id="IPR019448">
    <property type="entry name" value="NT-C2"/>
</dbReference>
<evidence type="ECO:0000259" key="2">
    <source>
        <dbReference type="PROSITE" id="PS51840"/>
    </source>
</evidence>
<dbReference type="PANTHER" id="PTHR31344:SF13">
    <property type="entry name" value="EEIG1_EHBP1 PROTEIN AMINO-TERMINAL DOMAIN PROTEIN"/>
    <property type="match status" value="1"/>
</dbReference>
<gene>
    <name evidence="3" type="ORF">RND71_011586</name>
</gene>
<feature type="region of interest" description="Disordered" evidence="1">
    <location>
        <begin position="420"/>
        <end position="470"/>
    </location>
</feature>
<feature type="compositionally biased region" description="Basic and acidic residues" evidence="1">
    <location>
        <begin position="428"/>
        <end position="444"/>
    </location>
</feature>
<accession>A0AAE1VNZ7</accession>
<comment type="caution">
    <text evidence="3">The sequence shown here is derived from an EMBL/GenBank/DDBJ whole genome shotgun (WGS) entry which is preliminary data.</text>
</comment>
<dbReference type="PANTHER" id="PTHR31344">
    <property type="entry name" value="NUCLEAR PORE COMPLEX PROTEIN NUP205"/>
    <property type="match status" value="1"/>
</dbReference>